<proteinExistence type="predicted"/>
<dbReference type="Proteomes" id="UP000031549">
    <property type="component" value="Unassembled WGS sequence"/>
</dbReference>
<dbReference type="AlphaFoldDB" id="A0A846HJG4"/>
<dbReference type="NCBIfam" id="TIGR02595">
    <property type="entry name" value="PEP_CTERM"/>
    <property type="match status" value="1"/>
</dbReference>
<organism evidence="2 3">
    <name type="scientific">Hassallia byssoidea VB512170</name>
    <dbReference type="NCBI Taxonomy" id="1304833"/>
    <lineage>
        <taxon>Bacteria</taxon>
        <taxon>Bacillati</taxon>
        <taxon>Cyanobacteriota</taxon>
        <taxon>Cyanophyceae</taxon>
        <taxon>Nostocales</taxon>
        <taxon>Tolypothrichaceae</taxon>
        <taxon>Hassallia</taxon>
    </lineage>
</organism>
<dbReference type="RefSeq" id="WP_039752408.1">
    <property type="nucleotide sequence ID" value="NZ_JTCM02000147.1"/>
</dbReference>
<name>A0A846HJG4_9CYAN</name>
<dbReference type="EMBL" id="JTCM02000147">
    <property type="protein sequence ID" value="NEU77008.1"/>
    <property type="molecule type" value="Genomic_DNA"/>
</dbReference>
<sequence length="242" mass="25842">MKLSSVFVTSLSVAVTALTALGFSSQAQALTFSGESSGVWGKPTPGGMNTNPIYSGVGTNSFSWGDPDDFGTGQNQLTFSGDSFSSEMGSLFKIGDLTYFNGSVTPNTSVDFVPLNLHVSFGDRVNVSEVFNFDFHLKNTPNDSPNPADNADFVYVGKNFGNRNFTFADKKYTLELTGFREKGSTTDVSEFRVLEGKGTTAAIFAKITEVPPDSKTIPEPGTVAGLSLLSIYLISRRKSANG</sequence>
<keyword evidence="1" id="KW-0732">Signal</keyword>
<protein>
    <submittedName>
        <fullName evidence="2">PEP-CTERM sorting domain-containing protein</fullName>
    </submittedName>
</protein>
<dbReference type="InterPro" id="IPR047995">
    <property type="entry name" value="Choice_anch_K"/>
</dbReference>
<evidence type="ECO:0000256" key="1">
    <source>
        <dbReference type="SAM" id="SignalP"/>
    </source>
</evidence>
<evidence type="ECO:0000313" key="3">
    <source>
        <dbReference type="Proteomes" id="UP000031549"/>
    </source>
</evidence>
<feature type="signal peptide" evidence="1">
    <location>
        <begin position="1"/>
        <end position="29"/>
    </location>
</feature>
<dbReference type="InterPro" id="IPR013424">
    <property type="entry name" value="Ice-binding_C"/>
</dbReference>
<feature type="chain" id="PRO_5032658689" evidence="1">
    <location>
        <begin position="30"/>
        <end position="242"/>
    </location>
</feature>
<accession>A0A846HJG4</accession>
<keyword evidence="3" id="KW-1185">Reference proteome</keyword>
<reference evidence="2 3" key="1">
    <citation type="journal article" date="2015" name="Genome Announc.">
        <title>Draft Genome Sequence of Cyanobacterium Hassallia byssoidea Strain VB512170, Isolated from Monuments in India.</title>
        <authorList>
            <person name="Singh D."/>
            <person name="Chandrababunaidu M.M."/>
            <person name="Panda A."/>
            <person name="Sen D."/>
            <person name="Bhattacharyya S."/>
            <person name="Adhikary S.P."/>
            <person name="Tripathy S."/>
        </authorList>
    </citation>
    <scope>NUCLEOTIDE SEQUENCE [LARGE SCALE GENOMIC DNA]</scope>
    <source>
        <strain evidence="2 3">VB512170</strain>
    </source>
</reference>
<gene>
    <name evidence="2" type="ORF">PI95_032050</name>
</gene>
<evidence type="ECO:0000313" key="2">
    <source>
        <dbReference type="EMBL" id="NEU77008.1"/>
    </source>
</evidence>
<dbReference type="NCBIfam" id="NF038131">
    <property type="entry name" value="choice_anch_K"/>
    <property type="match status" value="1"/>
</dbReference>
<comment type="caution">
    <text evidence="2">The sequence shown here is derived from an EMBL/GenBank/DDBJ whole genome shotgun (WGS) entry which is preliminary data.</text>
</comment>